<evidence type="ECO:0000256" key="5">
    <source>
        <dbReference type="ARBA" id="ARBA00022692"/>
    </source>
</evidence>
<evidence type="ECO:0000256" key="7">
    <source>
        <dbReference type="ARBA" id="ARBA00023136"/>
    </source>
</evidence>
<dbReference type="GO" id="GO:0009103">
    <property type="term" value="P:lipopolysaccharide biosynthetic process"/>
    <property type="evidence" value="ECO:0007669"/>
    <property type="project" value="UniProtKB-ARBA"/>
</dbReference>
<evidence type="ECO:0000256" key="6">
    <source>
        <dbReference type="ARBA" id="ARBA00022989"/>
    </source>
</evidence>
<feature type="transmembrane region" description="Helical" evidence="8">
    <location>
        <begin position="390"/>
        <end position="409"/>
    </location>
</feature>
<dbReference type="Pfam" id="PF13231">
    <property type="entry name" value="PMT_2"/>
    <property type="match status" value="1"/>
</dbReference>
<keyword evidence="2" id="KW-1003">Cell membrane</keyword>
<dbReference type="Proteomes" id="UP000247792">
    <property type="component" value="Unassembled WGS sequence"/>
</dbReference>
<dbReference type="Pfam" id="PF18583">
    <property type="entry name" value="Arnt_C"/>
    <property type="match status" value="1"/>
</dbReference>
<feature type="transmembrane region" description="Helical" evidence="8">
    <location>
        <begin position="12"/>
        <end position="34"/>
    </location>
</feature>
<dbReference type="GO" id="GO:0005886">
    <property type="term" value="C:plasma membrane"/>
    <property type="evidence" value="ECO:0007669"/>
    <property type="project" value="UniProtKB-SubCell"/>
</dbReference>
<dbReference type="EMBL" id="QJKB01000001">
    <property type="protein sequence ID" value="PXX46905.1"/>
    <property type="molecule type" value="Genomic_DNA"/>
</dbReference>
<feature type="domain" description="Aminoarabinose transferase C-terminal" evidence="10">
    <location>
        <begin position="453"/>
        <end position="557"/>
    </location>
</feature>
<dbReference type="GO" id="GO:0010041">
    <property type="term" value="P:response to iron(III) ion"/>
    <property type="evidence" value="ECO:0007669"/>
    <property type="project" value="TreeGrafter"/>
</dbReference>
<evidence type="ECO:0000256" key="1">
    <source>
        <dbReference type="ARBA" id="ARBA00004651"/>
    </source>
</evidence>
<dbReference type="InterPro" id="IPR050297">
    <property type="entry name" value="LipidA_mod_glycosyltrf_83"/>
</dbReference>
<feature type="transmembrane region" description="Helical" evidence="8">
    <location>
        <begin position="180"/>
        <end position="203"/>
    </location>
</feature>
<evidence type="ECO:0000256" key="8">
    <source>
        <dbReference type="SAM" id="Phobius"/>
    </source>
</evidence>
<accession>A0A318JGK5</accession>
<feature type="domain" description="Glycosyltransferase RgtA/B/C/D-like" evidence="9">
    <location>
        <begin position="67"/>
        <end position="231"/>
    </location>
</feature>
<feature type="transmembrane region" description="Helical" evidence="8">
    <location>
        <begin position="324"/>
        <end position="340"/>
    </location>
</feature>
<name>A0A318JGK5_9BURK</name>
<feature type="transmembrane region" description="Helical" evidence="8">
    <location>
        <begin position="215"/>
        <end position="235"/>
    </location>
</feature>
<dbReference type="InterPro" id="IPR040845">
    <property type="entry name" value="Arnt_C"/>
</dbReference>
<comment type="subcellular location">
    <subcellularLocation>
        <location evidence="1">Cell membrane</location>
        <topology evidence="1">Multi-pass membrane protein</topology>
    </subcellularLocation>
</comment>
<feature type="transmembrane region" description="Helical" evidence="8">
    <location>
        <begin position="418"/>
        <end position="437"/>
    </location>
</feature>
<proteinExistence type="predicted"/>
<keyword evidence="12" id="KW-1185">Reference proteome</keyword>
<protein>
    <submittedName>
        <fullName evidence="11">4-amino-4-deoxy-L-arabinose transferase-like glycosyltransferase</fullName>
    </submittedName>
</protein>
<dbReference type="PANTHER" id="PTHR33908:SF3">
    <property type="entry name" value="UNDECAPRENYL PHOSPHATE-ALPHA-4-AMINO-4-DEOXY-L-ARABINOSE ARABINOSYL TRANSFERASE"/>
    <property type="match status" value="1"/>
</dbReference>
<evidence type="ECO:0000259" key="10">
    <source>
        <dbReference type="Pfam" id="PF18583"/>
    </source>
</evidence>
<keyword evidence="4 11" id="KW-0808">Transferase</keyword>
<dbReference type="AlphaFoldDB" id="A0A318JGK5"/>
<evidence type="ECO:0000256" key="2">
    <source>
        <dbReference type="ARBA" id="ARBA00022475"/>
    </source>
</evidence>
<feature type="transmembrane region" description="Helical" evidence="8">
    <location>
        <begin position="266"/>
        <end position="290"/>
    </location>
</feature>
<dbReference type="GO" id="GO:0016763">
    <property type="term" value="F:pentosyltransferase activity"/>
    <property type="evidence" value="ECO:0007669"/>
    <property type="project" value="TreeGrafter"/>
</dbReference>
<keyword evidence="5 8" id="KW-0812">Transmembrane</keyword>
<keyword evidence="6 8" id="KW-1133">Transmembrane helix</keyword>
<dbReference type="PANTHER" id="PTHR33908">
    <property type="entry name" value="MANNOSYLTRANSFERASE YKCB-RELATED"/>
    <property type="match status" value="1"/>
</dbReference>
<keyword evidence="7 8" id="KW-0472">Membrane</keyword>
<gene>
    <name evidence="11" type="ORF">DFR42_101481</name>
</gene>
<feature type="transmembrane region" description="Helical" evidence="8">
    <location>
        <begin position="302"/>
        <end position="318"/>
    </location>
</feature>
<feature type="transmembrane region" description="Helical" evidence="8">
    <location>
        <begin position="112"/>
        <end position="131"/>
    </location>
</feature>
<dbReference type="InterPro" id="IPR038731">
    <property type="entry name" value="RgtA/B/C-like"/>
</dbReference>
<dbReference type="RefSeq" id="WP_110253341.1">
    <property type="nucleotide sequence ID" value="NZ_QJKB01000001.1"/>
</dbReference>
<keyword evidence="3" id="KW-0328">Glycosyltransferase</keyword>
<evidence type="ECO:0000259" key="9">
    <source>
        <dbReference type="Pfam" id="PF13231"/>
    </source>
</evidence>
<reference evidence="11 12" key="1">
    <citation type="submission" date="2018-05" db="EMBL/GenBank/DDBJ databases">
        <title>Genomic Encyclopedia of Type Strains, Phase IV (KMG-IV): sequencing the most valuable type-strain genomes for metagenomic binning, comparative biology and taxonomic classification.</title>
        <authorList>
            <person name="Goeker M."/>
        </authorList>
    </citation>
    <scope>NUCLEOTIDE SEQUENCE [LARGE SCALE GENOMIC DNA]</scope>
    <source>
        <strain evidence="11 12">DSM 19792</strain>
    </source>
</reference>
<evidence type="ECO:0000256" key="4">
    <source>
        <dbReference type="ARBA" id="ARBA00022679"/>
    </source>
</evidence>
<evidence type="ECO:0000313" key="11">
    <source>
        <dbReference type="EMBL" id="PXX46905.1"/>
    </source>
</evidence>
<feature type="transmembrane region" description="Helical" evidence="8">
    <location>
        <begin position="352"/>
        <end position="370"/>
    </location>
</feature>
<sequence>MNKTSPYDSPRTLWALMIAFLVIWFYMLGARTLVPTDEGRYAQMGREMLASGDWITLRLNGIKYFEKPPLQNWMNALTFALFGLGDWQARLWTGLNGLLGVAAVAYTGNKIFSRRVGIIAALVLGSSFWWAGMGHVNSLDMGLSGMMTLALCGLLVAQMADANSKTERNAMLVCWAGMALATMSKGLIGFVLPGGVLVIYTLATRDWGLWKRLHMGKGLILFFAITAPWFILIAIKNPEHPHFFFIHEHFQRFTSTVHKRGGPWHYFIPLLILGIVPWIGVLLQGLWSGVKDKTPGFQPRKMLFIWAAFLFFFFSISGSKLPGYILPIFPALALLIASHLEQTDSRPVKTAGILFIVFGIAIAVGLTIYLGKLDAADEFDRPLAIAYTPWIIAVITLSIVGGLATWLLARKGNTGKDWAIICLAASGYLVGQIGFLGHNPWGKYMAGSEYIPAIKAELISPTTPFYAVGRYEQALPFYLERTVTLVEFPDEMQFGLEQQPELWIPKREDFIKKWQAHQDKGEAAVAIVRNDIYEDLKKTDFPMRVIAKDPRRVIIANLVNKNK</sequence>
<organism evidence="11 12">
    <name type="scientific">Undibacterium pigrum</name>
    <dbReference type="NCBI Taxonomy" id="401470"/>
    <lineage>
        <taxon>Bacteria</taxon>
        <taxon>Pseudomonadati</taxon>
        <taxon>Pseudomonadota</taxon>
        <taxon>Betaproteobacteria</taxon>
        <taxon>Burkholderiales</taxon>
        <taxon>Oxalobacteraceae</taxon>
        <taxon>Undibacterium</taxon>
    </lineage>
</organism>
<dbReference type="OrthoDB" id="9775035at2"/>
<evidence type="ECO:0000256" key="3">
    <source>
        <dbReference type="ARBA" id="ARBA00022676"/>
    </source>
</evidence>
<comment type="caution">
    <text evidence="11">The sequence shown here is derived from an EMBL/GenBank/DDBJ whole genome shotgun (WGS) entry which is preliminary data.</text>
</comment>
<evidence type="ECO:0000313" key="12">
    <source>
        <dbReference type="Proteomes" id="UP000247792"/>
    </source>
</evidence>